<accession>A0A0F9H2X1</accession>
<organism evidence="1">
    <name type="scientific">marine sediment metagenome</name>
    <dbReference type="NCBI Taxonomy" id="412755"/>
    <lineage>
        <taxon>unclassified sequences</taxon>
        <taxon>metagenomes</taxon>
        <taxon>ecological metagenomes</taxon>
    </lineage>
</organism>
<dbReference type="AlphaFoldDB" id="A0A0F9H2X1"/>
<reference evidence="1" key="1">
    <citation type="journal article" date="2015" name="Nature">
        <title>Complex archaea that bridge the gap between prokaryotes and eukaryotes.</title>
        <authorList>
            <person name="Spang A."/>
            <person name="Saw J.H."/>
            <person name="Jorgensen S.L."/>
            <person name="Zaremba-Niedzwiedzka K."/>
            <person name="Martijn J."/>
            <person name="Lind A.E."/>
            <person name="van Eijk R."/>
            <person name="Schleper C."/>
            <person name="Guy L."/>
            <person name="Ettema T.J."/>
        </authorList>
    </citation>
    <scope>NUCLEOTIDE SEQUENCE</scope>
</reference>
<protein>
    <submittedName>
        <fullName evidence="1">Uncharacterized protein</fullName>
    </submittedName>
</protein>
<comment type="caution">
    <text evidence="1">The sequence shown here is derived from an EMBL/GenBank/DDBJ whole genome shotgun (WGS) entry which is preliminary data.</text>
</comment>
<proteinExistence type="predicted"/>
<evidence type="ECO:0000313" key="1">
    <source>
        <dbReference type="EMBL" id="KKM05384.1"/>
    </source>
</evidence>
<sequence length="66" mass="7936">MKYQMEDQIMNIYLDVLKEGWPITEIRRKGEGIYIVTYLPHEPMLEDLVTMLNHTTVHEYILEPNE</sequence>
<name>A0A0F9H2X1_9ZZZZ</name>
<dbReference type="EMBL" id="LAZR01016237">
    <property type="protein sequence ID" value="KKM05384.1"/>
    <property type="molecule type" value="Genomic_DNA"/>
</dbReference>
<gene>
    <name evidence="1" type="ORF">LCGC14_1754700</name>
</gene>